<dbReference type="CDD" id="cd06127">
    <property type="entry name" value="DEDDh"/>
    <property type="match status" value="1"/>
</dbReference>
<dbReference type="RefSeq" id="WP_349929290.1">
    <property type="nucleotide sequence ID" value="NZ_CP157981.1"/>
</dbReference>
<gene>
    <name evidence="4" type="ORF">ABJ384_05180</name>
</gene>
<keyword evidence="1" id="KW-0540">Nuclease</keyword>
<dbReference type="GO" id="GO:0003676">
    <property type="term" value="F:nucleic acid binding"/>
    <property type="evidence" value="ECO:0007669"/>
    <property type="project" value="InterPro"/>
</dbReference>
<reference evidence="4" key="1">
    <citation type="submission" date="2024-06" db="EMBL/GenBank/DDBJ databases">
        <authorList>
            <person name="Song Z."/>
        </authorList>
    </citation>
    <scope>NUCLEOTIDE SEQUENCE</scope>
    <source>
        <strain evidence="4">A1-4-2</strain>
    </source>
</reference>
<keyword evidence="2 4" id="KW-0269">Exonuclease</keyword>
<name>A0AAU7T006_9GAMM</name>
<dbReference type="InterPro" id="IPR012337">
    <property type="entry name" value="RNaseH-like_sf"/>
</dbReference>
<dbReference type="SUPFAM" id="SSF53098">
    <property type="entry name" value="Ribonuclease H-like"/>
    <property type="match status" value="1"/>
</dbReference>
<dbReference type="AlphaFoldDB" id="A0AAU7T006"/>
<evidence type="ECO:0000313" key="4">
    <source>
        <dbReference type="EMBL" id="XBU16559.1"/>
    </source>
</evidence>
<organism evidence="4">
    <name type="scientific">Acinetobacter sp. A1-4-2</name>
    <dbReference type="NCBI Taxonomy" id="3156489"/>
    <lineage>
        <taxon>Bacteria</taxon>
        <taxon>Pseudomonadati</taxon>
        <taxon>Pseudomonadota</taxon>
        <taxon>Gammaproteobacteria</taxon>
        <taxon>Moraxellales</taxon>
        <taxon>Moraxellaceae</taxon>
        <taxon>Acinetobacter</taxon>
    </lineage>
</organism>
<evidence type="ECO:0000259" key="3">
    <source>
        <dbReference type="SMART" id="SM00479"/>
    </source>
</evidence>
<dbReference type="SMART" id="SM00479">
    <property type="entry name" value="EXOIII"/>
    <property type="match status" value="1"/>
</dbReference>
<accession>A0AAU7T006</accession>
<keyword evidence="2 4" id="KW-0378">Hydrolase</keyword>
<proteinExistence type="predicted"/>
<evidence type="ECO:0000256" key="2">
    <source>
        <dbReference type="ARBA" id="ARBA00022839"/>
    </source>
</evidence>
<feature type="domain" description="Exonuclease" evidence="3">
    <location>
        <begin position="8"/>
        <end position="183"/>
    </location>
</feature>
<dbReference type="InterPro" id="IPR036397">
    <property type="entry name" value="RNaseH_sf"/>
</dbReference>
<dbReference type="InterPro" id="IPR013520">
    <property type="entry name" value="Ribonucl_H"/>
</dbReference>
<protein>
    <submittedName>
        <fullName evidence="4">3'-5' exonuclease</fullName>
    </submittedName>
</protein>
<dbReference type="EMBL" id="CP157981">
    <property type="protein sequence ID" value="XBU16559.1"/>
    <property type="molecule type" value="Genomic_DNA"/>
</dbReference>
<dbReference type="Gene3D" id="3.30.420.10">
    <property type="entry name" value="Ribonuclease H-like superfamily/Ribonuclease H"/>
    <property type="match status" value="1"/>
</dbReference>
<sequence length="186" mass="20976">MTAKKKEVFISVDIETSGPIPGDYDLLSIGMCLVDKPSVNFYCELKPTSNKYDPEALSVTGFNLDTLLSTGLLANVAMTECSKWIDQNIKANEIPIFVGFNVGFDWSFINYYFHKYLGSNPFGYTSIDIKSMYFGCFDVNWTDTKSSKIVERLKAKLTSNHNALQDSIFQAELFNLILKEKNGDKI</sequence>
<dbReference type="GO" id="GO:0004527">
    <property type="term" value="F:exonuclease activity"/>
    <property type="evidence" value="ECO:0007669"/>
    <property type="project" value="UniProtKB-KW"/>
</dbReference>
<dbReference type="GO" id="GO:0006259">
    <property type="term" value="P:DNA metabolic process"/>
    <property type="evidence" value="ECO:0007669"/>
    <property type="project" value="UniProtKB-ARBA"/>
</dbReference>
<evidence type="ECO:0000256" key="1">
    <source>
        <dbReference type="ARBA" id="ARBA00022722"/>
    </source>
</evidence>